<feature type="signal peptide" evidence="2">
    <location>
        <begin position="1"/>
        <end position="25"/>
    </location>
</feature>
<accession>A0A653A0F9</accession>
<keyword evidence="1" id="KW-0472">Membrane</keyword>
<keyword evidence="2" id="KW-0732">Signal</keyword>
<feature type="transmembrane region" description="Helical" evidence="1">
    <location>
        <begin position="459"/>
        <end position="481"/>
    </location>
</feature>
<name>A0A653A0F9_UNCDX</name>
<evidence type="ECO:0000313" key="3">
    <source>
        <dbReference type="EMBL" id="VBB41418.1"/>
    </source>
</evidence>
<keyword evidence="1" id="KW-1133">Transmembrane helix</keyword>
<keyword evidence="1" id="KW-0812">Transmembrane</keyword>
<dbReference type="AlphaFoldDB" id="A0A653A0F9"/>
<evidence type="ECO:0000256" key="1">
    <source>
        <dbReference type="SAM" id="Phobius"/>
    </source>
</evidence>
<feature type="chain" id="PRO_5025055134" evidence="2">
    <location>
        <begin position="26"/>
        <end position="486"/>
    </location>
</feature>
<evidence type="ECO:0000256" key="2">
    <source>
        <dbReference type="SAM" id="SignalP"/>
    </source>
</evidence>
<protein>
    <submittedName>
        <fullName evidence="3">Uncharacterized protein</fullName>
    </submittedName>
</protein>
<reference evidence="3" key="1">
    <citation type="submission" date="2018-07" db="EMBL/GenBank/DDBJ databases">
        <authorList>
            <consortium name="Genoscope - CEA"/>
            <person name="William W."/>
        </authorList>
    </citation>
    <scope>NUCLEOTIDE SEQUENCE</scope>
    <source>
        <strain evidence="3">IK1</strain>
    </source>
</reference>
<proteinExistence type="predicted"/>
<gene>
    <name evidence="3" type="ORF">TRIP_B10146</name>
</gene>
<dbReference type="EMBL" id="UPXX01000001">
    <property type="protein sequence ID" value="VBB41418.1"/>
    <property type="molecule type" value="Genomic_DNA"/>
</dbReference>
<organism evidence="3">
    <name type="scientific">Uncultured Desulfatiglans sp</name>
    <dbReference type="NCBI Taxonomy" id="1748965"/>
    <lineage>
        <taxon>Bacteria</taxon>
        <taxon>Pseudomonadati</taxon>
        <taxon>Thermodesulfobacteriota</taxon>
        <taxon>Desulfobacteria</taxon>
        <taxon>Desulfatiglandales</taxon>
        <taxon>Desulfatiglandaceae</taxon>
        <taxon>Desulfatiglans</taxon>
        <taxon>environmental samples</taxon>
    </lineage>
</organism>
<sequence length="486" mass="52115">MRRGRVVWSLAAACLFSAFGSDASAMYNDYGVNQPSAFRDYQQVMIWDSEVHAAVAGLRGVLMFSTGSCFSGGFIDDLVQLDRTVVVTANLWHGFGLSMCDFLTGVSDERAFHDDYLDAFEWDGTGSPPTFEEAFALAKDTLRVTGGQTWSWGGVEFPQFASTGEAGGGDLRYKTGDRAILFSGMPTDNPYYRTSWDYTIAAGRGLLMQDYGWPGEAVTTLFSDGNAPPGEAAPWLSGAGTKSNLLSALREAADDMDAGNSLVVFVIAHGRSSAVMASRLLPDGCSIEYLLIPNGRCIALDPAYPAATYGCSQIELTGFRDLDPRHYSVQLPAALSGWGWRIDPEKGSLFLEADDPADRNSWLAPGAEYLIRLEYHGALGRMAISRGGWILWLPEGGGGPPFMSDYGEPGAGWGMGEHVPGGDALGSPDPSSWGDGWDSGGDGWILVPAPFEESLKVPALSWGGVATLGSLMLLVGVRFLLGRRRT</sequence>